<protein>
    <submittedName>
        <fullName evidence="2">Helix-turn-helix domain-containing protein</fullName>
    </submittedName>
</protein>
<dbReference type="Proteomes" id="UP000886724">
    <property type="component" value="Unassembled WGS sequence"/>
</dbReference>
<reference evidence="2" key="2">
    <citation type="submission" date="2021-04" db="EMBL/GenBank/DDBJ databases">
        <authorList>
            <person name="Gilroy R."/>
        </authorList>
    </citation>
    <scope>NUCLEOTIDE SEQUENCE</scope>
    <source>
        <strain evidence="2">ChiGjej1B1-14440</strain>
    </source>
</reference>
<name>A0A9D1XKF5_9FIRM</name>
<dbReference type="Gene3D" id="1.10.260.40">
    <property type="entry name" value="lambda repressor-like DNA-binding domains"/>
    <property type="match status" value="1"/>
</dbReference>
<dbReference type="CDD" id="cd00093">
    <property type="entry name" value="HTH_XRE"/>
    <property type="match status" value="1"/>
</dbReference>
<accession>A0A9D1XKF5</accession>
<feature type="domain" description="HTH cro/C1-type" evidence="1">
    <location>
        <begin position="7"/>
        <end position="61"/>
    </location>
</feature>
<evidence type="ECO:0000313" key="3">
    <source>
        <dbReference type="Proteomes" id="UP000886724"/>
    </source>
</evidence>
<dbReference type="SUPFAM" id="SSF47413">
    <property type="entry name" value="lambda repressor-like DNA-binding domains"/>
    <property type="match status" value="1"/>
</dbReference>
<evidence type="ECO:0000313" key="2">
    <source>
        <dbReference type="EMBL" id="HIX80959.1"/>
    </source>
</evidence>
<dbReference type="InterPro" id="IPR001387">
    <property type="entry name" value="Cro/C1-type_HTH"/>
</dbReference>
<dbReference type="InterPro" id="IPR010982">
    <property type="entry name" value="Lambda_DNA-bd_dom_sf"/>
</dbReference>
<dbReference type="SMART" id="SM00530">
    <property type="entry name" value="HTH_XRE"/>
    <property type="match status" value="1"/>
</dbReference>
<dbReference type="EMBL" id="DXET01000077">
    <property type="protein sequence ID" value="HIX80959.1"/>
    <property type="molecule type" value="Genomic_DNA"/>
</dbReference>
<dbReference type="AlphaFoldDB" id="A0A9D1XKF5"/>
<organism evidence="2 3">
    <name type="scientific">Candidatus Erysipelatoclostridium merdavium</name>
    <dbReference type="NCBI Taxonomy" id="2838566"/>
    <lineage>
        <taxon>Bacteria</taxon>
        <taxon>Bacillati</taxon>
        <taxon>Bacillota</taxon>
        <taxon>Erysipelotrichia</taxon>
        <taxon>Erysipelotrichales</taxon>
        <taxon>Erysipelotrichales incertae sedis</taxon>
    </lineage>
</organism>
<dbReference type="Pfam" id="PF01381">
    <property type="entry name" value="HTH_3"/>
    <property type="match status" value="1"/>
</dbReference>
<sequence length="95" mass="11303">MTFGKDLKKFREERKLSRKDVAQALNISYSTLTDYENDNIDIPLSKAMKLFNFYRISLEAYMITSEEYVNIKDLSDVSKDKIFTTIREDQLKYKK</sequence>
<proteinExistence type="predicted"/>
<reference evidence="2" key="1">
    <citation type="journal article" date="2021" name="PeerJ">
        <title>Extensive microbial diversity within the chicken gut microbiome revealed by metagenomics and culture.</title>
        <authorList>
            <person name="Gilroy R."/>
            <person name="Ravi A."/>
            <person name="Getino M."/>
            <person name="Pursley I."/>
            <person name="Horton D.L."/>
            <person name="Alikhan N.F."/>
            <person name="Baker D."/>
            <person name="Gharbi K."/>
            <person name="Hall N."/>
            <person name="Watson M."/>
            <person name="Adriaenssens E.M."/>
            <person name="Foster-Nyarko E."/>
            <person name="Jarju S."/>
            <person name="Secka A."/>
            <person name="Antonio M."/>
            <person name="Oren A."/>
            <person name="Chaudhuri R.R."/>
            <person name="La Ragione R."/>
            <person name="Hildebrand F."/>
            <person name="Pallen M.J."/>
        </authorList>
    </citation>
    <scope>NUCLEOTIDE SEQUENCE</scope>
    <source>
        <strain evidence="2">ChiGjej1B1-14440</strain>
    </source>
</reference>
<gene>
    <name evidence="2" type="ORF">H9980_03165</name>
</gene>
<comment type="caution">
    <text evidence="2">The sequence shown here is derived from an EMBL/GenBank/DDBJ whole genome shotgun (WGS) entry which is preliminary data.</text>
</comment>
<evidence type="ECO:0000259" key="1">
    <source>
        <dbReference type="PROSITE" id="PS50943"/>
    </source>
</evidence>
<dbReference type="GO" id="GO:0003677">
    <property type="term" value="F:DNA binding"/>
    <property type="evidence" value="ECO:0007669"/>
    <property type="project" value="InterPro"/>
</dbReference>
<dbReference type="PROSITE" id="PS50943">
    <property type="entry name" value="HTH_CROC1"/>
    <property type="match status" value="1"/>
</dbReference>